<dbReference type="Gene3D" id="3.30.110.40">
    <property type="entry name" value="TusA-like domain"/>
    <property type="match status" value="1"/>
</dbReference>
<feature type="domain" description="DUF2249" evidence="1">
    <location>
        <begin position="6"/>
        <end position="72"/>
    </location>
</feature>
<dbReference type="EMBL" id="WIXJ01000002">
    <property type="protein sequence ID" value="MQY50964.1"/>
    <property type="molecule type" value="Genomic_DNA"/>
</dbReference>
<dbReference type="InterPro" id="IPR018720">
    <property type="entry name" value="DUF2249"/>
</dbReference>
<dbReference type="InterPro" id="IPR036868">
    <property type="entry name" value="TusA-like_sf"/>
</dbReference>
<name>A0A6L5JWG8_RHOTE</name>
<dbReference type="Proteomes" id="UP000480275">
    <property type="component" value="Unassembled WGS sequence"/>
</dbReference>
<evidence type="ECO:0000313" key="3">
    <source>
        <dbReference type="Proteomes" id="UP000480275"/>
    </source>
</evidence>
<dbReference type="AlphaFoldDB" id="A0A6L5JWG8"/>
<sequence>MGADAVLDARGLEPPEPFVRTFEALDALPPEGKLLLLLPREPRPLYRALTQHGYAWRTTPTAPGIFEILIARRMGEAG</sequence>
<evidence type="ECO:0000313" key="2">
    <source>
        <dbReference type="EMBL" id="MQY50964.1"/>
    </source>
</evidence>
<organism evidence="2 3">
    <name type="scientific">Rhodocyclus tenuis</name>
    <name type="common">Rhodospirillum tenue</name>
    <dbReference type="NCBI Taxonomy" id="1066"/>
    <lineage>
        <taxon>Bacteria</taxon>
        <taxon>Pseudomonadati</taxon>
        <taxon>Pseudomonadota</taxon>
        <taxon>Betaproteobacteria</taxon>
        <taxon>Rhodocyclales</taxon>
        <taxon>Rhodocyclaceae</taxon>
        <taxon>Rhodocyclus</taxon>
    </lineage>
</organism>
<proteinExistence type="predicted"/>
<dbReference type="Pfam" id="PF10006">
    <property type="entry name" value="DUF2249"/>
    <property type="match status" value="1"/>
</dbReference>
<comment type="caution">
    <text evidence="2">The sequence shown here is derived from an EMBL/GenBank/DDBJ whole genome shotgun (WGS) entry which is preliminary data.</text>
</comment>
<protein>
    <submittedName>
        <fullName evidence="2">DUF2249 domain-containing protein</fullName>
    </submittedName>
</protein>
<reference evidence="2 3" key="1">
    <citation type="submission" date="2019-10" db="EMBL/GenBank/DDBJ databases">
        <title>Whole-genome sequence of the purple nonsulfur photosynthetic bacterium Rhodocyclus tenuis.</title>
        <authorList>
            <person name="Kyndt J.A."/>
            <person name="Meyer T.E."/>
        </authorList>
    </citation>
    <scope>NUCLEOTIDE SEQUENCE [LARGE SCALE GENOMIC DNA]</scope>
    <source>
        <strain evidence="2 3">DSM 110</strain>
    </source>
</reference>
<evidence type="ECO:0000259" key="1">
    <source>
        <dbReference type="Pfam" id="PF10006"/>
    </source>
</evidence>
<gene>
    <name evidence="2" type="ORF">GHK24_04115</name>
</gene>
<dbReference type="SUPFAM" id="SSF64307">
    <property type="entry name" value="SirA-like"/>
    <property type="match status" value="1"/>
</dbReference>
<accession>A0A6L5JWG8</accession>